<evidence type="ECO:0000256" key="6">
    <source>
        <dbReference type="ARBA" id="ARBA00022840"/>
    </source>
</evidence>
<dbReference type="GO" id="GO:0005524">
    <property type="term" value="F:ATP binding"/>
    <property type="evidence" value="ECO:0007669"/>
    <property type="project" value="UniProtKB-KW"/>
</dbReference>
<keyword evidence="5" id="KW-0611">Plant defense</keyword>
<dbReference type="Pfam" id="PF23559">
    <property type="entry name" value="WHD_DRP"/>
    <property type="match status" value="1"/>
</dbReference>
<dbReference type="InterPro" id="IPR036388">
    <property type="entry name" value="WH-like_DNA-bd_sf"/>
</dbReference>
<feature type="domain" description="Disease resistance R13L4/SHOC-2-like LRR" evidence="10">
    <location>
        <begin position="569"/>
        <end position="922"/>
    </location>
</feature>
<feature type="domain" description="NB-ARC" evidence="7">
    <location>
        <begin position="193"/>
        <end position="334"/>
    </location>
</feature>
<evidence type="ECO:0000256" key="4">
    <source>
        <dbReference type="ARBA" id="ARBA00022741"/>
    </source>
</evidence>
<dbReference type="AlphaFoldDB" id="A0AAF0WK77"/>
<reference evidence="11" key="2">
    <citation type="submission" date="2022-03" db="EMBL/GenBank/DDBJ databases">
        <title>Draft title - Genomic analysis of global carrot germplasm unveils the trajectory of domestication and the origin of high carotenoid orange carrot.</title>
        <authorList>
            <person name="Iorizzo M."/>
            <person name="Ellison S."/>
            <person name="Senalik D."/>
            <person name="Macko-Podgorni A."/>
            <person name="Grzebelus D."/>
            <person name="Bostan H."/>
            <person name="Rolling W."/>
            <person name="Curaba J."/>
            <person name="Simon P."/>
        </authorList>
    </citation>
    <scope>NUCLEOTIDE SEQUENCE</scope>
    <source>
        <tissue evidence="11">Leaf</tissue>
    </source>
</reference>
<dbReference type="InterPro" id="IPR027417">
    <property type="entry name" value="P-loop_NTPase"/>
</dbReference>
<sequence>MAEAVVSIVVGRLTDLLTQEATLLRGVTDEIQQVVTELMRIKAFLKDADSRIGEQRVRILLAQVRDLVYDAEDVVESFLLKALASERRRSQGGIKSVVMRLVLHDHAHHRVFNREIKRVQARMPQLLSCFREYDIVSRLEQGQESSSSDTSMWKLKRFHSYAVVEPDLFVGFEGVLESLVGHLVDESDGGYPTTLARKIYNHSTIKKHFSGLAWVSISQKWQPKAVLQRILVSLVPEKRAEILHSEVDKLVENLLEIQLKKNCLIVLDDIWSIDAWDSLKAAFPNEICRTKIMLTSRNVDVASHVNPRCFVYKPQVLDAEQSWELLRLKALPKPDYLSARDYQKMEEWGRELVQNCSGLPLAIVVLGGILVTKPTFYEWEKVYYDSLSSLKRGKGLGEGHREEVFEFLVWSYNDLPSQLKLCFLYMGKFAEDEDIEAETLYQLWIAEGMVLSSDKREGETLMQVAESYMGELVHKSMVQVIYEDDIYSQRKFKSCLLHDLMRDLSMSIAKGEDFFKVANIREVNDFPFDPSLQLASSSPRQLVIYLDAVRYKSIKYLPFLVNKYNQRRVRSVLLFANNAFPTILVSHVANFRFLRVFALEGVDLNKQSEFSCLSRIHVEKCLGSLVHLRYLSLRGSGTDWLLFPCIQKLKLLKTLRLDVGYYLHIPPWISTSILSKLECLQHLYLPSFGIQSSGKNIKLRFNGLSLLETLENFDPDWCEVKDIPRLISLQKLTVKVKEGYKDLEDMVKCLSSYSGRYLNLDIDMCDPGFGADIWRQLFSNHTSNLQKLLLSGKLPELGQIFGQQKLRNTHDINVSLIHITSLRLWESCLEEDPMPILEKIPTLRNLDLTNAYVGKEMVCSANGFQNLERLVLWNLHNLVKWEIEKGSMPILLLLRIRRCRKLEELPEGLKFLSSLEKIEINGMPSDFNERVRVVDGEAGPDFYKVAHIPDLEIN</sequence>
<dbReference type="EMBL" id="CP093345">
    <property type="protein sequence ID" value="WOG91460.1"/>
    <property type="molecule type" value="Genomic_DNA"/>
</dbReference>
<name>A0AAF0WK77_DAUCS</name>
<dbReference type="InterPro" id="IPR002182">
    <property type="entry name" value="NB-ARC"/>
</dbReference>
<dbReference type="InterPro" id="IPR058922">
    <property type="entry name" value="WHD_DRP"/>
</dbReference>
<dbReference type="GO" id="GO:0098542">
    <property type="term" value="P:defense response to other organism"/>
    <property type="evidence" value="ECO:0007669"/>
    <property type="project" value="TreeGrafter"/>
</dbReference>
<keyword evidence="3" id="KW-0677">Repeat</keyword>
<evidence type="ECO:0000259" key="9">
    <source>
        <dbReference type="Pfam" id="PF23559"/>
    </source>
</evidence>
<dbReference type="Gene3D" id="3.80.10.10">
    <property type="entry name" value="Ribonuclease Inhibitor"/>
    <property type="match status" value="2"/>
</dbReference>
<dbReference type="InterPro" id="IPR042197">
    <property type="entry name" value="Apaf_helical"/>
</dbReference>
<feature type="domain" description="Disease resistance protein winged helix" evidence="9">
    <location>
        <begin position="429"/>
        <end position="504"/>
    </location>
</feature>
<evidence type="ECO:0000256" key="3">
    <source>
        <dbReference type="ARBA" id="ARBA00022737"/>
    </source>
</evidence>
<evidence type="ECO:0000256" key="1">
    <source>
        <dbReference type="ARBA" id="ARBA00008894"/>
    </source>
</evidence>
<feature type="domain" description="Disease resistance N-terminal" evidence="8">
    <location>
        <begin position="5"/>
        <end position="90"/>
    </location>
</feature>
<keyword evidence="6" id="KW-0067">ATP-binding</keyword>
<keyword evidence="2" id="KW-0433">Leucine-rich repeat</keyword>
<dbReference type="FunFam" id="1.10.10.10:FF:000322">
    <property type="entry name" value="Probable disease resistance protein At1g63360"/>
    <property type="match status" value="1"/>
</dbReference>
<dbReference type="SUPFAM" id="SSF52058">
    <property type="entry name" value="L domain-like"/>
    <property type="match status" value="1"/>
</dbReference>
<evidence type="ECO:0008006" key="13">
    <source>
        <dbReference type="Google" id="ProtNLM"/>
    </source>
</evidence>
<proteinExistence type="inferred from homology"/>
<dbReference type="InterPro" id="IPR044974">
    <property type="entry name" value="Disease_R_plants"/>
</dbReference>
<keyword evidence="12" id="KW-1185">Reference proteome</keyword>
<accession>A0AAF0WK77</accession>
<protein>
    <recommendedName>
        <fullName evidence="13">NB-ARC domain-containing protein</fullName>
    </recommendedName>
</protein>
<organism evidence="11 12">
    <name type="scientific">Daucus carota subsp. sativus</name>
    <name type="common">Carrot</name>
    <dbReference type="NCBI Taxonomy" id="79200"/>
    <lineage>
        <taxon>Eukaryota</taxon>
        <taxon>Viridiplantae</taxon>
        <taxon>Streptophyta</taxon>
        <taxon>Embryophyta</taxon>
        <taxon>Tracheophyta</taxon>
        <taxon>Spermatophyta</taxon>
        <taxon>Magnoliopsida</taxon>
        <taxon>eudicotyledons</taxon>
        <taxon>Gunneridae</taxon>
        <taxon>Pentapetalae</taxon>
        <taxon>asterids</taxon>
        <taxon>campanulids</taxon>
        <taxon>Apiales</taxon>
        <taxon>Apiaceae</taxon>
        <taxon>Apioideae</taxon>
        <taxon>Scandiceae</taxon>
        <taxon>Daucinae</taxon>
        <taxon>Daucus</taxon>
        <taxon>Daucus sect. Daucus</taxon>
    </lineage>
</organism>
<dbReference type="InterPro" id="IPR032675">
    <property type="entry name" value="LRR_dom_sf"/>
</dbReference>
<dbReference type="GO" id="GO:0043531">
    <property type="term" value="F:ADP binding"/>
    <property type="evidence" value="ECO:0007669"/>
    <property type="project" value="InterPro"/>
</dbReference>
<dbReference type="PANTHER" id="PTHR23155">
    <property type="entry name" value="DISEASE RESISTANCE PROTEIN RP"/>
    <property type="match status" value="1"/>
</dbReference>
<evidence type="ECO:0000259" key="7">
    <source>
        <dbReference type="Pfam" id="PF00931"/>
    </source>
</evidence>
<dbReference type="Gene3D" id="1.20.5.4130">
    <property type="match status" value="1"/>
</dbReference>
<evidence type="ECO:0000313" key="11">
    <source>
        <dbReference type="EMBL" id="WOG91460.1"/>
    </source>
</evidence>
<dbReference type="SUPFAM" id="SSF52540">
    <property type="entry name" value="P-loop containing nucleoside triphosphate hydrolases"/>
    <property type="match status" value="1"/>
</dbReference>
<dbReference type="InterPro" id="IPR038005">
    <property type="entry name" value="RX-like_CC"/>
</dbReference>
<dbReference type="Proteomes" id="UP000077755">
    <property type="component" value="Chromosome 3"/>
</dbReference>
<dbReference type="InterPro" id="IPR055414">
    <property type="entry name" value="LRR_R13L4/SHOC2-like"/>
</dbReference>
<reference evidence="11" key="1">
    <citation type="journal article" date="2016" name="Nat. Genet.">
        <title>A high-quality carrot genome assembly provides new insights into carotenoid accumulation and asterid genome evolution.</title>
        <authorList>
            <person name="Iorizzo M."/>
            <person name="Ellison S."/>
            <person name="Senalik D."/>
            <person name="Zeng P."/>
            <person name="Satapoomin P."/>
            <person name="Huang J."/>
            <person name="Bowman M."/>
            <person name="Iovene M."/>
            <person name="Sanseverino W."/>
            <person name="Cavagnaro P."/>
            <person name="Yildiz M."/>
            <person name="Macko-Podgorni A."/>
            <person name="Moranska E."/>
            <person name="Grzebelus E."/>
            <person name="Grzebelus D."/>
            <person name="Ashrafi H."/>
            <person name="Zheng Z."/>
            <person name="Cheng S."/>
            <person name="Spooner D."/>
            <person name="Van Deynze A."/>
            <person name="Simon P."/>
        </authorList>
    </citation>
    <scope>NUCLEOTIDE SEQUENCE</scope>
    <source>
        <tissue evidence="11">Leaf</tissue>
    </source>
</reference>
<evidence type="ECO:0000259" key="10">
    <source>
        <dbReference type="Pfam" id="PF23598"/>
    </source>
</evidence>
<gene>
    <name evidence="11" type="ORF">DCAR_0310709</name>
</gene>
<dbReference type="Gene3D" id="1.10.10.10">
    <property type="entry name" value="Winged helix-like DNA-binding domain superfamily/Winged helix DNA-binding domain"/>
    <property type="match status" value="1"/>
</dbReference>
<dbReference type="Pfam" id="PF23598">
    <property type="entry name" value="LRR_14"/>
    <property type="match status" value="1"/>
</dbReference>
<comment type="similarity">
    <text evidence="1">Belongs to the disease resistance NB-LRR family.</text>
</comment>
<dbReference type="InterPro" id="IPR041118">
    <property type="entry name" value="Rx_N"/>
</dbReference>
<dbReference type="Gene3D" id="3.40.50.300">
    <property type="entry name" value="P-loop containing nucleotide triphosphate hydrolases"/>
    <property type="match status" value="1"/>
</dbReference>
<evidence type="ECO:0000259" key="8">
    <source>
        <dbReference type="Pfam" id="PF18052"/>
    </source>
</evidence>
<dbReference type="Pfam" id="PF00931">
    <property type="entry name" value="NB-ARC"/>
    <property type="match status" value="1"/>
</dbReference>
<dbReference type="PRINTS" id="PR00364">
    <property type="entry name" value="DISEASERSIST"/>
</dbReference>
<dbReference type="CDD" id="cd14798">
    <property type="entry name" value="RX-CC_like"/>
    <property type="match status" value="1"/>
</dbReference>
<evidence type="ECO:0000256" key="5">
    <source>
        <dbReference type="ARBA" id="ARBA00022821"/>
    </source>
</evidence>
<dbReference type="PANTHER" id="PTHR23155:SF1185">
    <property type="entry name" value="DISEASE RESISTANCE RPP8-LIKE PROTEIN 3-RELATED"/>
    <property type="match status" value="1"/>
</dbReference>
<evidence type="ECO:0000256" key="2">
    <source>
        <dbReference type="ARBA" id="ARBA00022614"/>
    </source>
</evidence>
<dbReference type="Pfam" id="PF18052">
    <property type="entry name" value="Rx_N"/>
    <property type="match status" value="1"/>
</dbReference>
<evidence type="ECO:0000313" key="12">
    <source>
        <dbReference type="Proteomes" id="UP000077755"/>
    </source>
</evidence>
<keyword evidence="4" id="KW-0547">Nucleotide-binding</keyword>
<dbReference type="Gene3D" id="1.10.8.430">
    <property type="entry name" value="Helical domain of apoptotic protease-activating factors"/>
    <property type="match status" value="1"/>
</dbReference>